<gene>
    <name evidence="4" type="ORF">FJM67_00505</name>
</gene>
<evidence type="ECO:0000313" key="5">
    <source>
        <dbReference type="Proteomes" id="UP000315901"/>
    </source>
</evidence>
<dbReference type="RefSeq" id="WP_140586635.1">
    <property type="nucleotide sequence ID" value="NZ_VFRR01000001.1"/>
</dbReference>
<comment type="caution">
    <text evidence="4">The sequence shown here is derived from an EMBL/GenBank/DDBJ whole genome shotgun (WGS) entry which is preliminary data.</text>
</comment>
<dbReference type="InterPro" id="IPR039566">
    <property type="entry name" value="CvfB_S1_st"/>
</dbReference>
<dbReference type="PANTHER" id="PTHR37296:SF1">
    <property type="entry name" value="CONSERVED VIRULENCE FACTOR B"/>
    <property type="match status" value="1"/>
</dbReference>
<dbReference type="InterPro" id="IPR040764">
    <property type="entry name" value="CvfB_WH"/>
</dbReference>
<dbReference type="OrthoDB" id="9801597at2"/>
<evidence type="ECO:0000313" key="4">
    <source>
        <dbReference type="EMBL" id="TPE55565.1"/>
    </source>
</evidence>
<dbReference type="InterPro" id="IPR036388">
    <property type="entry name" value="WH-like_DNA-bd_sf"/>
</dbReference>
<name>A0A501X4X2_9GAMM</name>
<dbReference type="InterPro" id="IPR012340">
    <property type="entry name" value="NA-bd_OB-fold"/>
</dbReference>
<dbReference type="Pfam" id="PF17783">
    <property type="entry name" value="WHD_CvfB"/>
    <property type="match status" value="1"/>
</dbReference>
<feature type="domain" description="Conserved virulence factor B-like winged helix" evidence="3">
    <location>
        <begin position="219"/>
        <end position="276"/>
    </location>
</feature>
<evidence type="ECO:0000259" key="3">
    <source>
        <dbReference type="Pfam" id="PF17783"/>
    </source>
</evidence>
<dbReference type="InterPro" id="IPR014464">
    <property type="entry name" value="CvfB_fam"/>
</dbReference>
<comment type="similarity">
    <text evidence="1">Belongs to the CvfB family.</text>
</comment>
<dbReference type="Gene3D" id="1.10.10.10">
    <property type="entry name" value="Winged helix-like DNA-binding domain superfamily/Winged helix DNA-binding domain"/>
    <property type="match status" value="1"/>
</dbReference>
<evidence type="ECO:0000259" key="2">
    <source>
        <dbReference type="Pfam" id="PF13509"/>
    </source>
</evidence>
<reference evidence="4 5" key="1">
    <citation type="submission" date="2019-06" db="EMBL/GenBank/DDBJ databases">
        <title>A novel bacterium of genus Marinomonas, isolated from coastal sand.</title>
        <authorList>
            <person name="Huang H."/>
            <person name="Mo K."/>
            <person name="Hu Y."/>
        </authorList>
    </citation>
    <scope>NUCLEOTIDE SEQUENCE [LARGE SCALE GENOMIC DNA]</scope>
    <source>
        <strain evidence="4 5">HB171799</strain>
    </source>
</reference>
<dbReference type="PIRSF" id="PIRSF012524">
    <property type="entry name" value="YitL_S1"/>
    <property type="match status" value="1"/>
</dbReference>
<keyword evidence="5" id="KW-1185">Reference proteome</keyword>
<dbReference type="EMBL" id="VFRR01000001">
    <property type="protein sequence ID" value="TPE55565.1"/>
    <property type="molecule type" value="Genomic_DNA"/>
</dbReference>
<sequence>MQCQIGKINTLEVVREKEFGVYLEAGNLGQILLPKRYIPKGCKIGGQLDVFVYLDSEDQLIATTETPKVQVGQFAGLKAVAVNSVGAFFDWGLPKDLLVPFSKQKNTVSVGETHLLFVYLDVETNRIVATTKVDALLNREEPPYRTGDQVSLIIGDRTDIGFKCIVDQRFWGVLFFADVPDRVFKGQKLEGFIKRVREDGKIDLSLQQTGYQKVTDILDDIVAYLEKNGGSMAITDKSNPEDIKRAFGVSKATFKKALGALYKDKKVTLAPGSVSLAKKS</sequence>
<dbReference type="Pfam" id="PF13509">
    <property type="entry name" value="S1_2"/>
    <property type="match status" value="1"/>
</dbReference>
<proteinExistence type="inferred from homology"/>
<protein>
    <submittedName>
        <fullName evidence="4">GntR family transcriptional regulator</fullName>
    </submittedName>
</protein>
<evidence type="ECO:0000256" key="1">
    <source>
        <dbReference type="PIRNR" id="PIRNR012524"/>
    </source>
</evidence>
<organism evidence="4 5">
    <name type="scientific">Maribrevibacterium harenarium</name>
    <dbReference type="NCBI Taxonomy" id="2589817"/>
    <lineage>
        <taxon>Bacteria</taxon>
        <taxon>Pseudomonadati</taxon>
        <taxon>Pseudomonadota</taxon>
        <taxon>Gammaproteobacteria</taxon>
        <taxon>Oceanospirillales</taxon>
        <taxon>Oceanospirillaceae</taxon>
        <taxon>Maribrevibacterium</taxon>
    </lineage>
</organism>
<accession>A0A501X4X2</accession>
<dbReference type="PANTHER" id="PTHR37296">
    <property type="entry name" value="CONSERVED VIRULENCE FACTOR B"/>
    <property type="match status" value="1"/>
</dbReference>
<dbReference type="Gene3D" id="2.40.50.140">
    <property type="entry name" value="Nucleic acid-binding proteins"/>
    <property type="match status" value="1"/>
</dbReference>
<dbReference type="Proteomes" id="UP000315901">
    <property type="component" value="Unassembled WGS sequence"/>
</dbReference>
<feature type="domain" description="Conserved virulence factor B first S1" evidence="2">
    <location>
        <begin position="5"/>
        <end position="64"/>
    </location>
</feature>
<dbReference type="AlphaFoldDB" id="A0A501X4X2"/>